<accession>A0A9W7F491</accession>
<proteinExistence type="inferred from homology"/>
<reference evidence="11" key="1">
    <citation type="journal article" date="2023" name="Commun. Biol.">
        <title>Genome analysis of Parmales, the sister group of diatoms, reveals the evolutionary specialization of diatoms from phago-mixotrophs to photoautotrophs.</title>
        <authorList>
            <person name="Ban H."/>
            <person name="Sato S."/>
            <person name="Yoshikawa S."/>
            <person name="Yamada K."/>
            <person name="Nakamura Y."/>
            <person name="Ichinomiya M."/>
            <person name="Sato N."/>
            <person name="Blanc-Mathieu R."/>
            <person name="Endo H."/>
            <person name="Kuwata A."/>
            <person name="Ogata H."/>
        </authorList>
    </citation>
    <scope>NUCLEOTIDE SEQUENCE [LARGE SCALE GENOMIC DNA]</scope>
    <source>
        <strain evidence="11">NIES 3699</strain>
    </source>
</reference>
<dbReference type="GO" id="GO:0045271">
    <property type="term" value="C:respiratory chain complex I"/>
    <property type="evidence" value="ECO:0007669"/>
    <property type="project" value="InterPro"/>
</dbReference>
<keyword evidence="7" id="KW-0496">Mitochondrion</keyword>
<evidence type="ECO:0000256" key="2">
    <source>
        <dbReference type="ARBA" id="ARBA00009508"/>
    </source>
</evidence>
<evidence type="ECO:0000259" key="9">
    <source>
        <dbReference type="Pfam" id="PF05347"/>
    </source>
</evidence>
<name>A0A9W7F491_9STRA</name>
<dbReference type="EMBL" id="BRXX01000286">
    <property type="protein sequence ID" value="GMI02634.1"/>
    <property type="molecule type" value="Genomic_DNA"/>
</dbReference>
<organism evidence="10 11">
    <name type="scientific">Triparma verrucosa</name>
    <dbReference type="NCBI Taxonomy" id="1606542"/>
    <lineage>
        <taxon>Eukaryota</taxon>
        <taxon>Sar</taxon>
        <taxon>Stramenopiles</taxon>
        <taxon>Ochrophyta</taxon>
        <taxon>Bolidophyceae</taxon>
        <taxon>Parmales</taxon>
        <taxon>Triparmaceae</taxon>
        <taxon>Triparma</taxon>
    </lineage>
</organism>
<evidence type="ECO:0000256" key="7">
    <source>
        <dbReference type="ARBA" id="ARBA00023128"/>
    </source>
</evidence>
<dbReference type="GO" id="GO:0006979">
    <property type="term" value="P:response to oxidative stress"/>
    <property type="evidence" value="ECO:0007669"/>
    <property type="project" value="TreeGrafter"/>
</dbReference>
<sequence length="130" mass="14878">MALNLALRASPLSSPVPTLYRSMLRELPKVLSIYDIDMPLPEATLKIKNHFTQNSHVKDERVKDILVAKGYMELEETLMQWKQKAQLMRIFEGQTSKFSAPIVHNNTPRDVKEEWERYGDGGGKPGIKIL</sequence>
<evidence type="ECO:0000256" key="8">
    <source>
        <dbReference type="ARBA" id="ARBA00023136"/>
    </source>
</evidence>
<comment type="caution">
    <text evidence="10">The sequence shown here is derived from an EMBL/GenBank/DDBJ whole genome shotgun (WGS) entry which is preliminary data.</text>
</comment>
<protein>
    <recommendedName>
        <fullName evidence="9">Complex 1 LYR protein domain-containing protein</fullName>
    </recommendedName>
</protein>
<dbReference type="PANTHER" id="PTHR12964:SF0">
    <property type="entry name" value="NADH DEHYDROGENASE [UBIQUINONE] 1 ALPHA SUBCOMPLEX SUBUNIT 6"/>
    <property type="match status" value="1"/>
</dbReference>
<gene>
    <name evidence="10" type="ORF">TrVE_jg13809</name>
</gene>
<evidence type="ECO:0000256" key="4">
    <source>
        <dbReference type="ARBA" id="ARBA00022660"/>
    </source>
</evidence>
<keyword evidence="6" id="KW-0249">Electron transport</keyword>
<keyword evidence="8" id="KW-0472">Membrane</keyword>
<dbReference type="InterPro" id="IPR008011">
    <property type="entry name" value="Complex1_LYR_dom"/>
</dbReference>
<dbReference type="InterPro" id="IPR016488">
    <property type="entry name" value="NADH_Ub_cplx-1_asu_su-6"/>
</dbReference>
<dbReference type="Pfam" id="PF05347">
    <property type="entry name" value="Complex1_LYR"/>
    <property type="match status" value="1"/>
</dbReference>
<keyword evidence="11" id="KW-1185">Reference proteome</keyword>
<evidence type="ECO:0000256" key="1">
    <source>
        <dbReference type="ARBA" id="ARBA00004443"/>
    </source>
</evidence>
<evidence type="ECO:0000256" key="5">
    <source>
        <dbReference type="ARBA" id="ARBA00022792"/>
    </source>
</evidence>
<dbReference type="Proteomes" id="UP001165160">
    <property type="component" value="Unassembled WGS sequence"/>
</dbReference>
<evidence type="ECO:0000256" key="6">
    <source>
        <dbReference type="ARBA" id="ARBA00022982"/>
    </source>
</evidence>
<comment type="similarity">
    <text evidence="2">Belongs to the complex I LYR family.</text>
</comment>
<keyword evidence="5" id="KW-0999">Mitochondrion inner membrane</keyword>
<keyword evidence="3" id="KW-0813">Transport</keyword>
<dbReference type="AlphaFoldDB" id="A0A9W7F491"/>
<comment type="subcellular location">
    <subcellularLocation>
        <location evidence="1">Mitochondrion inner membrane</location>
        <topology evidence="1">Peripheral membrane protein</topology>
        <orientation evidence="1">Matrix side</orientation>
    </subcellularLocation>
</comment>
<evidence type="ECO:0000313" key="11">
    <source>
        <dbReference type="Proteomes" id="UP001165160"/>
    </source>
</evidence>
<dbReference type="GO" id="GO:0005743">
    <property type="term" value="C:mitochondrial inner membrane"/>
    <property type="evidence" value="ECO:0007669"/>
    <property type="project" value="UniProtKB-SubCell"/>
</dbReference>
<keyword evidence="4" id="KW-0679">Respiratory chain</keyword>
<feature type="domain" description="Complex 1 LYR protein" evidence="9">
    <location>
        <begin position="19"/>
        <end position="76"/>
    </location>
</feature>
<dbReference type="CDD" id="cd20266">
    <property type="entry name" value="Complex1_LYR_NDUFA6_LYRM6"/>
    <property type="match status" value="1"/>
</dbReference>
<dbReference type="InterPro" id="IPR045299">
    <property type="entry name" value="Complex1_LYR_NDUFA6_LYRM6"/>
</dbReference>
<dbReference type="PANTHER" id="PTHR12964">
    <property type="entry name" value="NADH-UBIQUINONE OXIDOREDUCTASE B14 SUBUNIT"/>
    <property type="match status" value="1"/>
</dbReference>
<evidence type="ECO:0000256" key="3">
    <source>
        <dbReference type="ARBA" id="ARBA00022448"/>
    </source>
</evidence>
<evidence type="ECO:0000313" key="10">
    <source>
        <dbReference type="EMBL" id="GMI02634.1"/>
    </source>
</evidence>